<dbReference type="EMBL" id="LKAJ02000001">
    <property type="protein sequence ID" value="MCS5712064.1"/>
    <property type="molecule type" value="Genomic_DNA"/>
</dbReference>
<dbReference type="CDD" id="cd04623">
    <property type="entry name" value="CBS_pair_bac_euk"/>
    <property type="match status" value="1"/>
</dbReference>
<reference evidence="5" key="3">
    <citation type="submission" date="2021-06" db="EMBL/GenBank/DDBJ databases">
        <title>Genomic Description and Analysis of Intracellular Bacteria, Candidatus Berkiella cookevillensis and Candidatus Berkiella aquae.</title>
        <authorList>
            <person name="Kidane D.T."/>
            <person name="Mehari Y.T."/>
            <person name="Rice F.C."/>
            <person name="Arivett B.A."/>
            <person name="Farone A.L."/>
            <person name="Berk S.G."/>
            <person name="Farone M.B."/>
        </authorList>
    </citation>
    <scope>NUCLEOTIDE SEQUENCE</scope>
    <source>
        <strain evidence="5">HT99</strain>
    </source>
</reference>
<keyword evidence="1 2" id="KW-0129">CBS domain</keyword>
<dbReference type="PATRIC" id="fig|1590043.3.peg.110"/>
<organism evidence="4">
    <name type="scientific">Candidatus Berkiella aquae</name>
    <dbReference type="NCBI Taxonomy" id="295108"/>
    <lineage>
        <taxon>Bacteria</taxon>
        <taxon>Pseudomonadati</taxon>
        <taxon>Pseudomonadota</taxon>
        <taxon>Gammaproteobacteria</taxon>
        <taxon>Candidatus Berkiellales</taxon>
        <taxon>Candidatus Berkiellaceae</taxon>
        <taxon>Candidatus Berkiella</taxon>
    </lineage>
</organism>
<dbReference type="RefSeq" id="WP_075064772.1">
    <property type="nucleotide sequence ID" value="NZ_LKAJ02000001.1"/>
</dbReference>
<proteinExistence type="predicted"/>
<dbReference type="InterPro" id="IPR000644">
    <property type="entry name" value="CBS_dom"/>
</dbReference>
<name>A0A0Q9YP42_9GAMM</name>
<evidence type="ECO:0000259" key="3">
    <source>
        <dbReference type="PROSITE" id="PS51371"/>
    </source>
</evidence>
<dbReference type="STRING" id="295108.HT99x_00109"/>
<protein>
    <submittedName>
        <fullName evidence="5">CBS domain-containing protein</fullName>
    </submittedName>
    <submittedName>
        <fullName evidence="4">Hypoxic response protein 1</fullName>
    </submittedName>
</protein>
<dbReference type="InterPro" id="IPR051257">
    <property type="entry name" value="Diverse_CBS-Domain"/>
</dbReference>
<evidence type="ECO:0000313" key="4">
    <source>
        <dbReference type="EMBL" id="KRG22571.1"/>
    </source>
</evidence>
<comment type="caution">
    <text evidence="4">The sequence shown here is derived from an EMBL/GenBank/DDBJ whole genome shotgun (WGS) entry which is preliminary data.</text>
</comment>
<dbReference type="Gene3D" id="3.10.580.10">
    <property type="entry name" value="CBS-domain"/>
    <property type="match status" value="1"/>
</dbReference>
<evidence type="ECO:0000313" key="5">
    <source>
        <dbReference type="EMBL" id="MCS5712064.1"/>
    </source>
</evidence>
<dbReference type="InterPro" id="IPR046342">
    <property type="entry name" value="CBS_dom_sf"/>
</dbReference>
<dbReference type="Pfam" id="PF00571">
    <property type="entry name" value="CBS"/>
    <property type="match status" value="2"/>
</dbReference>
<feature type="domain" description="CBS" evidence="3">
    <location>
        <begin position="12"/>
        <end position="69"/>
    </location>
</feature>
<dbReference type="SMART" id="SM00116">
    <property type="entry name" value="CBS"/>
    <property type="match status" value="2"/>
</dbReference>
<keyword evidence="6" id="KW-1185">Reference proteome</keyword>
<dbReference type="SUPFAM" id="SSF54631">
    <property type="entry name" value="CBS-domain pair"/>
    <property type="match status" value="1"/>
</dbReference>
<dbReference type="AlphaFoldDB" id="A0A0Q9YP42"/>
<dbReference type="EMBL" id="LKAJ01000001">
    <property type="protein sequence ID" value="KRG22571.1"/>
    <property type="molecule type" value="Genomic_DNA"/>
</dbReference>
<feature type="domain" description="CBS" evidence="3">
    <location>
        <begin position="77"/>
        <end position="133"/>
    </location>
</feature>
<evidence type="ECO:0000256" key="1">
    <source>
        <dbReference type="ARBA" id="ARBA00023122"/>
    </source>
</evidence>
<dbReference type="OrthoDB" id="9807125at2"/>
<evidence type="ECO:0000256" key="2">
    <source>
        <dbReference type="PROSITE-ProRule" id="PRU00703"/>
    </source>
</evidence>
<accession>A0A0Q9YP42</accession>
<dbReference type="PROSITE" id="PS51371">
    <property type="entry name" value="CBS"/>
    <property type="match status" value="2"/>
</dbReference>
<sequence length="143" mass="15802">MQTPLSILLKEKSSKVQTITANDTCYDCAALLSQLGIGALLVMEGDKVQGIISERDLINKLVSKKLEPTQVTVSEVMTHNVLTVPSDTTVQKAMEIITEKRFRHLPVVDNGKLVGIISIGDITRWIMLQQQQEISALTDYIHG</sequence>
<reference evidence="4" key="1">
    <citation type="submission" date="2015-09" db="EMBL/GenBank/DDBJ databases">
        <title>Draft Genome Sequences of Two Novel Amoeba-resistant Intranuclear Bacteria, Candidatus Berkiella cookevillensis and Candidatus Berkiella aquae.</title>
        <authorList>
            <person name="Mehari Y.T."/>
            <person name="Arivett B.A."/>
            <person name="Farone A.L."/>
            <person name="Gunderson J.H."/>
            <person name="Farone M.B."/>
        </authorList>
    </citation>
    <scope>NUCLEOTIDE SEQUENCE [LARGE SCALE GENOMIC DNA]</scope>
    <source>
        <strain evidence="4">HT99</strain>
    </source>
</reference>
<dbReference type="InterPro" id="IPR044725">
    <property type="entry name" value="CBSX3_CBS_dom"/>
</dbReference>
<dbReference type="PANTHER" id="PTHR43080:SF2">
    <property type="entry name" value="CBS DOMAIN-CONTAINING PROTEIN"/>
    <property type="match status" value="1"/>
</dbReference>
<reference evidence="5" key="2">
    <citation type="journal article" date="2016" name="Genome Announc.">
        <title>Draft Genome Sequences of Two Novel Amoeba-Resistant Intranuclear Bacteria, 'Candidatus Berkiella cookevillensis' and 'Candidatus Berkiella aquae'.</title>
        <authorList>
            <person name="Mehari Y.T."/>
            <person name="Arivett B.A."/>
            <person name="Farone A.L."/>
            <person name="Gunderson J.H."/>
            <person name="Farone M.B."/>
        </authorList>
    </citation>
    <scope>NUCLEOTIDE SEQUENCE</scope>
    <source>
        <strain evidence="5">HT99</strain>
    </source>
</reference>
<evidence type="ECO:0000313" key="6">
    <source>
        <dbReference type="Proteomes" id="UP000051497"/>
    </source>
</evidence>
<gene>
    <name evidence="4" type="primary">hrp1</name>
    <name evidence="4" type="ORF">HT99x_00109</name>
    <name evidence="5" type="ORF">HT99x_011525</name>
</gene>
<dbReference type="PANTHER" id="PTHR43080">
    <property type="entry name" value="CBS DOMAIN-CONTAINING PROTEIN CBSX3, MITOCHONDRIAL"/>
    <property type="match status" value="1"/>
</dbReference>
<dbReference type="Proteomes" id="UP000051497">
    <property type="component" value="Unassembled WGS sequence"/>
</dbReference>